<evidence type="ECO:0000313" key="2">
    <source>
        <dbReference type="EMBL" id="TGU71057.1"/>
    </source>
</evidence>
<dbReference type="AlphaFoldDB" id="A0A4S1CCE6"/>
<evidence type="ECO:0000313" key="3">
    <source>
        <dbReference type="Proteomes" id="UP000306416"/>
    </source>
</evidence>
<name>A0A4S1CCE6_9BACT</name>
<sequence>MRSDRIPHIRPQVLVILLVVLSLLCAGARVPDLSRPNRPKPLHRVTFELQQKNLSSQLKQHHDLVAVLPKVVEAVAVTCYGTVVQSTPTLRRSSAVIPHSGRAPPEQLQG</sequence>
<evidence type="ECO:0000256" key="1">
    <source>
        <dbReference type="SAM" id="MobiDB-lite"/>
    </source>
</evidence>
<proteinExistence type="predicted"/>
<protein>
    <submittedName>
        <fullName evidence="2">Uncharacterized protein</fullName>
    </submittedName>
</protein>
<comment type="caution">
    <text evidence="2">The sequence shown here is derived from an EMBL/GenBank/DDBJ whole genome shotgun (WGS) entry which is preliminary data.</text>
</comment>
<feature type="region of interest" description="Disordered" evidence="1">
    <location>
        <begin position="91"/>
        <end position="110"/>
    </location>
</feature>
<gene>
    <name evidence="2" type="ORF">E4633_11965</name>
</gene>
<keyword evidence="3" id="KW-1185">Reference proteome</keyword>
<accession>A0A4S1CCE6</accession>
<dbReference type="Proteomes" id="UP000306416">
    <property type="component" value="Unassembled WGS sequence"/>
</dbReference>
<organism evidence="2 3">
    <name type="scientific">Geomonas terrae</name>
    <dbReference type="NCBI Taxonomy" id="2562681"/>
    <lineage>
        <taxon>Bacteria</taxon>
        <taxon>Pseudomonadati</taxon>
        <taxon>Thermodesulfobacteriota</taxon>
        <taxon>Desulfuromonadia</taxon>
        <taxon>Geobacterales</taxon>
        <taxon>Geobacteraceae</taxon>
        <taxon>Geomonas</taxon>
    </lineage>
</organism>
<dbReference type="EMBL" id="SRSC01000003">
    <property type="protein sequence ID" value="TGU71057.1"/>
    <property type="molecule type" value="Genomic_DNA"/>
</dbReference>
<dbReference type="RefSeq" id="WP_135870496.1">
    <property type="nucleotide sequence ID" value="NZ_SRSC01000003.1"/>
</dbReference>
<reference evidence="2 3" key="1">
    <citation type="submission" date="2019-04" db="EMBL/GenBank/DDBJ databases">
        <title>Geobacter oryzae sp. nov., ferric-reducing bacteria isolated from paddy soil.</title>
        <authorList>
            <person name="Xu Z."/>
            <person name="Masuda Y."/>
            <person name="Itoh H."/>
            <person name="Senoo K."/>
        </authorList>
    </citation>
    <scope>NUCLEOTIDE SEQUENCE [LARGE SCALE GENOMIC DNA]</scope>
    <source>
        <strain evidence="2 3">Red111</strain>
    </source>
</reference>